<dbReference type="Gene3D" id="2.20.100.10">
    <property type="entry name" value="Thrombospondin type-1 (TSP1) repeat"/>
    <property type="match status" value="1"/>
</dbReference>
<dbReference type="AlphaFoldDB" id="A0A090LRF1"/>
<dbReference type="GeneID" id="36383095"/>
<keyword evidence="3" id="KW-1185">Reference proteome</keyword>
<feature type="compositionally biased region" description="Low complexity" evidence="1">
    <location>
        <begin position="676"/>
        <end position="686"/>
    </location>
</feature>
<dbReference type="OrthoDB" id="5821553at2759"/>
<dbReference type="RefSeq" id="XP_024509913.1">
    <property type="nucleotide sequence ID" value="XM_024644344.1"/>
</dbReference>
<dbReference type="WormBase" id="SRAE_X000004800">
    <property type="protein sequence ID" value="SRP08822"/>
    <property type="gene ID" value="WBGene00265602"/>
</dbReference>
<dbReference type="PROSITE" id="PS50092">
    <property type="entry name" value="TSP1"/>
    <property type="match status" value="3"/>
</dbReference>
<dbReference type="SMART" id="SM00209">
    <property type="entry name" value="TSP1"/>
    <property type="match status" value="4"/>
</dbReference>
<dbReference type="CTD" id="36383095"/>
<dbReference type="PANTHER" id="PTHR31507">
    <property type="entry name" value="PROTEIN CBG15923"/>
    <property type="match status" value="1"/>
</dbReference>
<dbReference type="EMBL" id="LN609530">
    <property type="protein sequence ID" value="CEF70717.1"/>
    <property type="molecule type" value="Genomic_DNA"/>
</dbReference>
<feature type="compositionally biased region" description="Low complexity" evidence="1">
    <location>
        <begin position="806"/>
        <end position="844"/>
    </location>
</feature>
<dbReference type="PANTHER" id="PTHR31507:SF3">
    <property type="entry name" value="TIL DOMAIN-CONTAINING PROTEIN"/>
    <property type="match status" value="1"/>
</dbReference>
<evidence type="ECO:0000313" key="2">
    <source>
        <dbReference type="EMBL" id="CEF70717.1"/>
    </source>
</evidence>
<reference evidence="2 3" key="1">
    <citation type="submission" date="2014-09" db="EMBL/GenBank/DDBJ databases">
        <authorList>
            <person name="Martin A.A."/>
        </authorList>
    </citation>
    <scope>NUCLEOTIDE SEQUENCE</scope>
    <source>
        <strain evidence="3">ED321</strain>
        <strain evidence="2">ED321 Heterogonic</strain>
    </source>
</reference>
<sequence>MIVRWKLKFEFKSLLIIEIFLIFLNIVNANYENYIKNIISLQRSKRQTGNCGITCSDFVETSQLFIFEKGSFSVNYTIDSNGCKTADLLCKGTGPSNALTMTLLFTVDENTGEFRELGLDDPTNLPELINAQLKCSSNGVWNFKGLEYSNLLSCESLFILDCNELNQVDIENTNALLPIPHSNSVKGTVQLSTNSNDMGEEIKTIELCKAAKQTNYVAIMAETTDGKYVVISKEESYTYAEFVCHKGQLISNEGIPGTFTGNFICQEYEPIPDCNPLDIKQISLNDANLNVPNEITYPYKISTGNVDKNEIILKTGFRDIQLTCQGKDATRYVIFAVKSTNDQDTNIQSGQYTHSVLISCKNNVWITETGVQVTGEIVCDEIEKVEETTTETIEMTTTESCIKCPSPTIGNVVTEGFIKADLEINTINDLTYNCEVLVLSCKSKYGNNNIALLATKQDKTFLDMKYGPYNNQVKIYCDKNGFYKSQAVGGTELTGEFVCEEPSLLTTSNTPETTESKVCNSCETIVEGNPITPGASSGTLVSTQTTNQNGCIVTTLNCKASNDKILSAIMVQNPENTYHMLQRGFYEIEGQLICNDNNQWEDKNKVLLSEVVICEQYNEQTTEATTLDISKITEKAVFETSTFHPTVSSTTEDTTTESSSLTSKTTDNLTTESSVTSPTTKESYTTTDEDTTKLSTIEDSTTESSSLTSKTTDSLTTESSITSPTTKESFTTTDEVTTKSSTIEDSTTESSSLTSKTTENLTTESSTTSPTTKEFFTTTDENTTKSSITSPTTKESFTTTDEDTTKLSTIKDSTTESSLLTSKTTDSLTTEPSITSPTTKESYTTTDEVTTVSLIINSTITDKSTFESSTSFETTSVPTTCYSPNGIWSSWRTVKECSDSCGSCGITVKERECLSLKFNIPCIGENEKVERCNHKPCTFPRLSCCHGLNATVKNKEIVCDSIPIDDPPPISLDCQPSNGIWNIWENWSSCTTCGSCGIISRSRKCLTTNSSCLGDATEIQSCKYEGIWSEWKETVPCSDNCGQCGERTLERTCLTIDTCPCKGLSKKTEICGFPPCVFPRNSCCIGKATVISKQILCGPISKPTVEEIPSCTNCLVIGGIWSEWTSASCTDTCGMCGVIKRQRNCLTVDKGCDCVGNNTLYSTEACGEIVCAYPRSLCCEGYTRKIVNKKFVCAK</sequence>
<dbReference type="Proteomes" id="UP000035682">
    <property type="component" value="Unplaced"/>
</dbReference>
<accession>A0A090LRF1</accession>
<dbReference type="SUPFAM" id="SSF82895">
    <property type="entry name" value="TSP-1 type 1 repeat"/>
    <property type="match status" value="1"/>
</dbReference>
<evidence type="ECO:0000313" key="5">
    <source>
        <dbReference type="WormBase" id="SRAE_X000004800"/>
    </source>
</evidence>
<dbReference type="InterPro" id="IPR036383">
    <property type="entry name" value="TSP1_rpt_sf"/>
</dbReference>
<feature type="region of interest" description="Disordered" evidence="1">
    <location>
        <begin position="643"/>
        <end position="844"/>
    </location>
</feature>
<evidence type="ECO:0000256" key="1">
    <source>
        <dbReference type="SAM" id="MobiDB-lite"/>
    </source>
</evidence>
<feature type="compositionally biased region" description="Low complexity" evidence="1">
    <location>
        <begin position="646"/>
        <end position="666"/>
    </location>
</feature>
<gene>
    <name evidence="2 4 5" type="ORF">SRAE_X000004800</name>
</gene>
<organism evidence="2">
    <name type="scientific">Strongyloides ratti</name>
    <name type="common">Parasitic roundworm</name>
    <dbReference type="NCBI Taxonomy" id="34506"/>
    <lineage>
        <taxon>Eukaryota</taxon>
        <taxon>Metazoa</taxon>
        <taxon>Ecdysozoa</taxon>
        <taxon>Nematoda</taxon>
        <taxon>Chromadorea</taxon>
        <taxon>Rhabditida</taxon>
        <taxon>Tylenchina</taxon>
        <taxon>Panagrolaimomorpha</taxon>
        <taxon>Strongyloidoidea</taxon>
        <taxon>Strongyloididae</taxon>
        <taxon>Strongyloides</taxon>
    </lineage>
</organism>
<dbReference type="InterPro" id="IPR000884">
    <property type="entry name" value="TSP1_rpt"/>
</dbReference>
<reference evidence="4" key="2">
    <citation type="submission" date="2020-12" db="UniProtKB">
        <authorList>
            <consortium name="WormBaseParasite"/>
        </authorList>
    </citation>
    <scope>IDENTIFICATION</scope>
</reference>
<evidence type="ECO:0000313" key="4">
    <source>
        <dbReference type="WBParaSite" id="SRAE_X000004800.1"/>
    </source>
</evidence>
<dbReference type="STRING" id="34506.A0A090LRF1"/>
<proteinExistence type="predicted"/>
<dbReference type="WBParaSite" id="SRAE_X000004800.1">
    <property type="protein sequence ID" value="SRAE_X000004800.1"/>
    <property type="gene ID" value="WBGene00265602"/>
</dbReference>
<protein>
    <submittedName>
        <fullName evidence="2 4">Thrombospondin, type 1 repeat-containing protein</fullName>
    </submittedName>
</protein>
<evidence type="ECO:0000313" key="3">
    <source>
        <dbReference type="Proteomes" id="UP000035682"/>
    </source>
</evidence>
<feature type="compositionally biased region" description="Low complexity" evidence="1">
    <location>
        <begin position="693"/>
        <end position="799"/>
    </location>
</feature>
<dbReference type="Pfam" id="PF00090">
    <property type="entry name" value="TSP_1"/>
    <property type="match status" value="2"/>
</dbReference>
<name>A0A090LRF1_STRRB</name>